<dbReference type="InterPro" id="IPR054779">
    <property type="entry name" value="Cys_pept_put_mycoplasmatota"/>
</dbReference>
<dbReference type="AlphaFoldDB" id="A0A8E2QYE7"/>
<organism evidence="1 2">
    <name type="scientific">Entomoplasma ellychniae</name>
    <dbReference type="NCBI Taxonomy" id="2114"/>
    <lineage>
        <taxon>Bacteria</taxon>
        <taxon>Bacillati</taxon>
        <taxon>Mycoplasmatota</taxon>
        <taxon>Mollicutes</taxon>
        <taxon>Entomoplasmatales</taxon>
        <taxon>Entomoplasmataceae</taxon>
        <taxon>Entomoplasma</taxon>
    </lineage>
</organism>
<dbReference type="Proteomes" id="UP000239010">
    <property type="component" value="Unassembled WGS sequence"/>
</dbReference>
<reference evidence="1 2" key="1">
    <citation type="submission" date="2017-11" db="EMBL/GenBank/DDBJ databases">
        <title>Genome sequence of Entomoplasma ellychniae ELCN-1 (ATCC 43707).</title>
        <authorList>
            <person name="Lo W.-S."/>
            <person name="Gasparich G.E."/>
            <person name="Kuo C.-H."/>
        </authorList>
    </citation>
    <scope>NUCLEOTIDE SEQUENCE [LARGE SCALE GENOMIC DNA]</scope>
    <source>
        <strain evidence="1 2">ELCN-1</strain>
    </source>
</reference>
<dbReference type="EMBL" id="PHND01000001">
    <property type="protein sequence ID" value="PPE04729.1"/>
    <property type="molecule type" value="Genomic_DNA"/>
</dbReference>
<comment type="caution">
    <text evidence="1">The sequence shown here is derived from an EMBL/GenBank/DDBJ whole genome shotgun (WGS) entry which is preliminary data.</text>
</comment>
<gene>
    <name evidence="1" type="ORF">EELLY_v1c04090</name>
</gene>
<evidence type="ECO:0000313" key="2">
    <source>
        <dbReference type="Proteomes" id="UP000239010"/>
    </source>
</evidence>
<proteinExistence type="predicted"/>
<sequence>MIFLLKIVFVSFLSSSSTIIPVIPIAKKSNISNIAKVESQLLTNKSENNGNVLNQRIFKEGNDSDIIDHFGTLKEISTFSNLVPNYEFFMNLKSNHNLGYTSISEEDPHKKDGDFILPNDRGLCEYVSLTSLINYFQVFWKKDYYTLGQIPDNMYKGQKFKYIKNPEYYGEFDYTKIQPKRIIEPYIKVALPHEESFYDVFSRKEIVHKNYGDGNMKAVPYKIWEKNNRNKNMRVGSSMRSALKNWLGNNKNQIIDDYSASWWHTSEPESWLIKYKVPVLLSFWTKGFAHNVLIYGYDKATQSYAVNFGWPYSQYAISIIKKKTIWSTFSTGFWYSFREKE</sequence>
<accession>A0A8E2QYE7</accession>
<evidence type="ECO:0000313" key="1">
    <source>
        <dbReference type="EMBL" id="PPE04729.1"/>
    </source>
</evidence>
<dbReference type="RefSeq" id="WP_104205818.1">
    <property type="nucleotide sequence ID" value="NZ_PHND01000001.1"/>
</dbReference>
<name>A0A8E2QYE7_9MOLU</name>
<dbReference type="NCBIfam" id="NF045837">
    <property type="entry name" value="Mplas_Cys_pep"/>
    <property type="match status" value="1"/>
</dbReference>
<keyword evidence="2" id="KW-1185">Reference proteome</keyword>
<protein>
    <submittedName>
        <fullName evidence="1">Uncharacterized protein</fullName>
    </submittedName>
</protein>